<evidence type="ECO:0000256" key="19">
    <source>
        <dbReference type="SAM" id="SignalP"/>
    </source>
</evidence>
<evidence type="ECO:0000256" key="4">
    <source>
        <dbReference type="ARBA" id="ARBA00022679"/>
    </source>
</evidence>
<dbReference type="GO" id="GO:0005524">
    <property type="term" value="F:ATP binding"/>
    <property type="evidence" value="ECO:0007669"/>
    <property type="project" value="UniProtKB-KW"/>
</dbReference>
<dbReference type="Proteomes" id="UP000007305">
    <property type="component" value="Chromosome 6"/>
</dbReference>
<keyword evidence="7" id="KW-0677">Repeat</keyword>
<dbReference type="InParanoid" id="A0A804UC12"/>
<keyword evidence="2" id="KW-0723">Serine/threonine-protein kinase</keyword>
<feature type="transmembrane region" description="Helical" evidence="18">
    <location>
        <begin position="295"/>
        <end position="316"/>
    </location>
</feature>
<dbReference type="GO" id="GO:0016020">
    <property type="term" value="C:membrane"/>
    <property type="evidence" value="ECO:0007669"/>
    <property type="project" value="UniProtKB-SubCell"/>
</dbReference>
<evidence type="ECO:0000256" key="8">
    <source>
        <dbReference type="ARBA" id="ARBA00022741"/>
    </source>
</evidence>
<dbReference type="InterPro" id="IPR000719">
    <property type="entry name" value="Prot_kinase_dom"/>
</dbReference>
<reference evidence="22" key="2">
    <citation type="submission" date="2019-07" db="EMBL/GenBank/DDBJ databases">
        <authorList>
            <person name="Seetharam A."/>
            <person name="Woodhouse M."/>
            <person name="Cannon E."/>
        </authorList>
    </citation>
    <scope>NUCLEOTIDE SEQUENCE [LARGE SCALE GENOMIC DNA]</scope>
    <source>
        <strain evidence="22">cv. B73</strain>
    </source>
</reference>
<dbReference type="FunFam" id="3.30.200.20:FF:000142">
    <property type="entry name" value="Cysteine-rich receptor-like protein kinase 10"/>
    <property type="match status" value="1"/>
</dbReference>
<evidence type="ECO:0007829" key="24">
    <source>
        <dbReference type="PeptideAtlas" id="A0A804UC12"/>
    </source>
</evidence>
<keyword evidence="9" id="KW-0418">Kinase</keyword>
<evidence type="ECO:0000256" key="14">
    <source>
        <dbReference type="ARBA" id="ARBA00023180"/>
    </source>
</evidence>
<keyword evidence="12 18" id="KW-0472">Membrane</keyword>
<dbReference type="SUPFAM" id="SSF56112">
    <property type="entry name" value="Protein kinase-like (PK-like)"/>
    <property type="match status" value="1"/>
</dbReference>
<dbReference type="GO" id="GO:0004674">
    <property type="term" value="F:protein serine/threonine kinase activity"/>
    <property type="evidence" value="ECO:0007669"/>
    <property type="project" value="UniProtKB-KW"/>
</dbReference>
<dbReference type="PROSITE" id="PS51473">
    <property type="entry name" value="GNK2"/>
    <property type="match status" value="2"/>
</dbReference>
<dbReference type="Gramene" id="Zm00001eb291400_T001">
    <property type="protein sequence ID" value="Zm00001eb291400_P001"/>
    <property type="gene ID" value="Zm00001eb291400"/>
</dbReference>
<dbReference type="PANTHER" id="PTHR27002:SF1050">
    <property type="entry name" value="CYSTEINE-RICH RECEPTOR-LIKE PROTEIN KINASE 5"/>
    <property type="match status" value="1"/>
</dbReference>
<name>A0A804UC12_MAIZE</name>
<evidence type="ECO:0000256" key="13">
    <source>
        <dbReference type="ARBA" id="ARBA00023170"/>
    </source>
</evidence>
<feature type="compositionally biased region" description="Polar residues" evidence="17">
    <location>
        <begin position="276"/>
        <end position="286"/>
    </location>
</feature>
<evidence type="ECO:0000256" key="11">
    <source>
        <dbReference type="ARBA" id="ARBA00022989"/>
    </source>
</evidence>
<dbReference type="PANTHER" id="PTHR27002">
    <property type="entry name" value="RECEPTOR-LIKE SERINE/THREONINE-PROTEIN KINASE SD1-8"/>
    <property type="match status" value="1"/>
</dbReference>
<dbReference type="GO" id="GO:0009737">
    <property type="term" value="P:response to abscisic acid"/>
    <property type="evidence" value="ECO:0007669"/>
    <property type="project" value="UniProtKB-ARBA"/>
</dbReference>
<dbReference type="RefSeq" id="XP_008649810.1">
    <property type="nucleotide sequence ID" value="XM_008651588.4"/>
</dbReference>
<dbReference type="FunFam" id="3.30.430.20:FF:000002">
    <property type="entry name" value="Cysteine-rich receptor-like protein kinase 10"/>
    <property type="match status" value="1"/>
</dbReference>
<dbReference type="InterPro" id="IPR038408">
    <property type="entry name" value="GNK2_sf"/>
</dbReference>
<dbReference type="InterPro" id="IPR002902">
    <property type="entry name" value="GNK2"/>
</dbReference>
<dbReference type="GeneID" id="103630536"/>
<evidence type="ECO:0000256" key="10">
    <source>
        <dbReference type="ARBA" id="ARBA00022840"/>
    </source>
</evidence>
<keyword evidence="6 19" id="KW-0732">Signal</keyword>
<comment type="subcellular location">
    <subcellularLocation>
        <location evidence="1">Membrane</location>
        <topology evidence="1">Single-pass membrane protein</topology>
    </subcellularLocation>
</comment>
<protein>
    <recommendedName>
        <fullName evidence="25">Cysteine-rich receptor-like protein kinase 25</fullName>
    </recommendedName>
</protein>
<evidence type="ECO:0000256" key="7">
    <source>
        <dbReference type="ARBA" id="ARBA00022737"/>
    </source>
</evidence>
<dbReference type="CDD" id="cd14066">
    <property type="entry name" value="STKc_IRAK"/>
    <property type="match status" value="1"/>
</dbReference>
<dbReference type="PROSITE" id="PS50011">
    <property type="entry name" value="PROTEIN_KINASE_DOM"/>
    <property type="match status" value="1"/>
</dbReference>
<dbReference type="SMART" id="SM00220">
    <property type="entry name" value="S_TKc"/>
    <property type="match status" value="1"/>
</dbReference>
<keyword evidence="11 18" id="KW-1133">Transmembrane helix</keyword>
<evidence type="ECO:0000256" key="17">
    <source>
        <dbReference type="SAM" id="MobiDB-lite"/>
    </source>
</evidence>
<dbReference type="Gene3D" id="1.10.510.10">
    <property type="entry name" value="Transferase(Phosphotransferase) domain 1"/>
    <property type="match status" value="1"/>
</dbReference>
<dbReference type="EnsemblPlants" id="Zm00001eb291400_T001">
    <property type="protein sequence ID" value="Zm00001eb291400_P001"/>
    <property type="gene ID" value="Zm00001eb291400"/>
</dbReference>
<dbReference type="Gene3D" id="3.30.430.20">
    <property type="entry name" value="Gnk2 domain, C-X8-C-X2-C motif"/>
    <property type="match status" value="2"/>
</dbReference>
<proteinExistence type="evidence at protein level"/>
<accession>A0A804UC12</accession>
<keyword evidence="24" id="KW-1267">Proteomics identification</keyword>
<dbReference type="InterPro" id="IPR011009">
    <property type="entry name" value="Kinase-like_dom_sf"/>
</dbReference>
<comment type="catalytic activity">
    <reaction evidence="15">
        <text>L-seryl-[protein] + ATP = O-phospho-L-seryl-[protein] + ADP + H(+)</text>
        <dbReference type="Rhea" id="RHEA:17989"/>
        <dbReference type="Rhea" id="RHEA-COMP:9863"/>
        <dbReference type="Rhea" id="RHEA-COMP:11604"/>
        <dbReference type="ChEBI" id="CHEBI:15378"/>
        <dbReference type="ChEBI" id="CHEBI:29999"/>
        <dbReference type="ChEBI" id="CHEBI:30616"/>
        <dbReference type="ChEBI" id="CHEBI:83421"/>
        <dbReference type="ChEBI" id="CHEBI:456216"/>
    </reaction>
</comment>
<feature type="chain" id="PRO_5032676381" description="Cysteine-rich receptor-like protein kinase 25" evidence="19">
    <location>
        <begin position="30"/>
        <end position="688"/>
    </location>
</feature>
<dbReference type="FunFam" id="3.30.430.20:FF:000009">
    <property type="entry name" value="Cysteine-rich receptor-like protein kinase 28"/>
    <property type="match status" value="1"/>
</dbReference>
<evidence type="ECO:0000256" key="6">
    <source>
        <dbReference type="ARBA" id="ARBA00022729"/>
    </source>
</evidence>
<keyword evidence="8" id="KW-0547">Nucleotide-binding</keyword>
<evidence type="ECO:0000259" key="21">
    <source>
        <dbReference type="PROSITE" id="PS51473"/>
    </source>
</evidence>
<evidence type="ECO:0000256" key="16">
    <source>
        <dbReference type="ARBA" id="ARBA00047951"/>
    </source>
</evidence>
<evidence type="ECO:0000256" key="15">
    <source>
        <dbReference type="ARBA" id="ARBA00047558"/>
    </source>
</evidence>
<comment type="catalytic activity">
    <reaction evidence="16">
        <text>L-threonyl-[protein] + ATP = O-phospho-L-threonyl-[protein] + ADP + H(+)</text>
        <dbReference type="Rhea" id="RHEA:46608"/>
        <dbReference type="Rhea" id="RHEA-COMP:11060"/>
        <dbReference type="Rhea" id="RHEA-COMP:11605"/>
        <dbReference type="ChEBI" id="CHEBI:15378"/>
        <dbReference type="ChEBI" id="CHEBI:30013"/>
        <dbReference type="ChEBI" id="CHEBI:30616"/>
        <dbReference type="ChEBI" id="CHEBI:61977"/>
        <dbReference type="ChEBI" id="CHEBI:456216"/>
    </reaction>
</comment>
<dbReference type="InterPro" id="IPR001245">
    <property type="entry name" value="Ser-Thr/Tyr_kinase_cat_dom"/>
</dbReference>
<dbReference type="Pfam" id="PF07714">
    <property type="entry name" value="PK_Tyr_Ser-Thr"/>
    <property type="match status" value="1"/>
</dbReference>
<keyword evidence="4" id="KW-0808">Transferase</keyword>
<keyword evidence="14" id="KW-0325">Glycoprotein</keyword>
<dbReference type="Pfam" id="PF01657">
    <property type="entry name" value="Stress-antifung"/>
    <property type="match status" value="2"/>
</dbReference>
<keyword evidence="3" id="KW-0597">Phosphoprotein</keyword>
<sequence>MQLPLPSPGLGAMWSLLPLLLFLSSSLLAATTIAYDLWYTECASNTNYTRGGAFQANLDALLSSLPAAAAASYGFADNFTGAAPDQAYGLAQCRGDVNASTCLACLDGAARHMAATCPGQKDAMLIYDECLLRHSNASFLGAADASVRFCAWNPQNATQPEEFRTRLGALMGNLTARAAFASPRMFAAGKAAVSPFANVYGMAQCTRDLADDDCNRCLDGVVAFIPNCCDGKQGGRVIARSCSIRFEVYSFYDALGAQEAMSPAAAPVPGGGPTNGSGHSVDGNTGSSSHTVRTALLVAIPVAVALLLLVAVFLFLCRRNRQLHKHVQVASSVHEDEEDMRSSESLLYDLSTLRAATDNFSEENKLGEGGFGPVYKGTLQDGQDIAVKRLSATSQQGQVEMKNEVVLLAKLQHRNLVRLLGCCTEEHERLLVYEFLTNNSLDKIIFARRHELGWGLRQRIIEGIGRGLLYLHEDSRLTIIHRDLKASNILLDADMNPKISDFGLAKLFSIDSSVGNTSRIAGTYGYMAPEYALHGIFSAKSDVFSYGVLVLEIVTGRRNSYTHASGPSEDLLTFVWTHWSRGSVQPLLEGCPDEGLRAQEVLRCIHVALLCVQEDPHDRPSMASVVVMLNSRSITLPAPAAPAYAVPGRAVTASENPPRRMSLGRQGPMAAAREPSINEASVSELHPR</sequence>
<evidence type="ECO:0000256" key="18">
    <source>
        <dbReference type="SAM" id="Phobius"/>
    </source>
</evidence>
<keyword evidence="5 18" id="KW-0812">Transmembrane</keyword>
<feature type="region of interest" description="Disordered" evidence="17">
    <location>
        <begin position="265"/>
        <end position="286"/>
    </location>
</feature>
<evidence type="ECO:0000313" key="22">
    <source>
        <dbReference type="EnsemblPlants" id="Zm00001eb291400_P001"/>
    </source>
</evidence>
<dbReference type="FunFam" id="1.10.510.10:FF:000343">
    <property type="entry name" value="Cysteine-rich receptor-like protein kinase 28"/>
    <property type="match status" value="1"/>
</dbReference>
<dbReference type="AlphaFoldDB" id="A0A804UC12"/>
<keyword evidence="10" id="KW-0067">ATP-binding</keyword>
<feature type="domain" description="Protein kinase" evidence="20">
    <location>
        <begin position="360"/>
        <end position="636"/>
    </location>
</feature>
<keyword evidence="13" id="KW-0675">Receptor</keyword>
<feature type="domain" description="Gnk2-homologous" evidence="21">
    <location>
        <begin position="145"/>
        <end position="251"/>
    </location>
</feature>
<reference evidence="23" key="1">
    <citation type="journal article" date="2009" name="Science">
        <title>The B73 maize genome: complexity, diversity, and dynamics.</title>
        <authorList>
            <person name="Schnable P.S."/>
            <person name="Ware D."/>
            <person name="Fulton R.S."/>
            <person name="Stein J.C."/>
            <person name="Wei F."/>
            <person name="Pasternak S."/>
            <person name="Liang C."/>
            <person name="Zhang J."/>
            <person name="Fulton L."/>
            <person name="Graves T.A."/>
            <person name="Minx P."/>
            <person name="Reily A.D."/>
            <person name="Courtney L."/>
            <person name="Kruchowski S.S."/>
            <person name="Tomlinson C."/>
            <person name="Strong C."/>
            <person name="Delehaunty K."/>
            <person name="Fronick C."/>
            <person name="Courtney B."/>
            <person name="Rock S.M."/>
            <person name="Belter E."/>
            <person name="Du F."/>
            <person name="Kim K."/>
            <person name="Abbott R.M."/>
            <person name="Cotton M."/>
            <person name="Levy A."/>
            <person name="Marchetto P."/>
            <person name="Ochoa K."/>
            <person name="Jackson S.M."/>
            <person name="Gillam B."/>
            <person name="Chen W."/>
            <person name="Yan L."/>
            <person name="Higginbotham J."/>
            <person name="Cardenas M."/>
            <person name="Waligorski J."/>
            <person name="Applebaum E."/>
            <person name="Phelps L."/>
            <person name="Falcone J."/>
            <person name="Kanchi K."/>
            <person name="Thane T."/>
            <person name="Scimone A."/>
            <person name="Thane N."/>
            <person name="Henke J."/>
            <person name="Wang T."/>
            <person name="Ruppert J."/>
            <person name="Shah N."/>
            <person name="Rotter K."/>
            <person name="Hodges J."/>
            <person name="Ingenthron E."/>
            <person name="Cordes M."/>
            <person name="Kohlberg S."/>
            <person name="Sgro J."/>
            <person name="Delgado B."/>
            <person name="Mead K."/>
            <person name="Chinwalla A."/>
            <person name="Leonard S."/>
            <person name="Crouse K."/>
            <person name="Collura K."/>
            <person name="Kudrna D."/>
            <person name="Currie J."/>
            <person name="He R."/>
            <person name="Angelova A."/>
            <person name="Rajasekar S."/>
            <person name="Mueller T."/>
            <person name="Lomeli R."/>
            <person name="Scara G."/>
            <person name="Ko A."/>
            <person name="Delaney K."/>
            <person name="Wissotski M."/>
            <person name="Lopez G."/>
            <person name="Campos D."/>
            <person name="Braidotti M."/>
            <person name="Ashley E."/>
            <person name="Golser W."/>
            <person name="Kim H."/>
            <person name="Lee S."/>
            <person name="Lin J."/>
            <person name="Dujmic Z."/>
            <person name="Kim W."/>
            <person name="Talag J."/>
            <person name="Zuccolo A."/>
            <person name="Fan C."/>
            <person name="Sebastian A."/>
            <person name="Kramer M."/>
            <person name="Spiegel L."/>
            <person name="Nascimento L."/>
            <person name="Zutavern T."/>
            <person name="Miller B."/>
            <person name="Ambroise C."/>
            <person name="Muller S."/>
            <person name="Spooner W."/>
            <person name="Narechania A."/>
            <person name="Ren L."/>
            <person name="Wei S."/>
            <person name="Kumari S."/>
            <person name="Faga B."/>
            <person name="Levy M.J."/>
            <person name="McMahan L."/>
            <person name="Van Buren P."/>
            <person name="Vaughn M.W."/>
            <person name="Ying K."/>
            <person name="Yeh C.-T."/>
            <person name="Emrich S.J."/>
            <person name="Jia Y."/>
            <person name="Kalyanaraman A."/>
            <person name="Hsia A.-P."/>
            <person name="Barbazuk W.B."/>
            <person name="Baucom R.S."/>
            <person name="Brutnell T.P."/>
            <person name="Carpita N.C."/>
            <person name="Chaparro C."/>
            <person name="Chia J.-M."/>
            <person name="Deragon J.-M."/>
            <person name="Estill J.C."/>
            <person name="Fu Y."/>
            <person name="Jeddeloh J.A."/>
            <person name="Han Y."/>
            <person name="Lee H."/>
            <person name="Li P."/>
            <person name="Lisch D.R."/>
            <person name="Liu S."/>
            <person name="Liu Z."/>
            <person name="Nagel D.H."/>
            <person name="McCann M.C."/>
            <person name="SanMiguel P."/>
            <person name="Myers A.M."/>
            <person name="Nettleton D."/>
            <person name="Nguyen J."/>
            <person name="Penning B.W."/>
            <person name="Ponnala L."/>
            <person name="Schneider K.L."/>
            <person name="Schwartz D.C."/>
            <person name="Sharma A."/>
            <person name="Soderlund C."/>
            <person name="Springer N.M."/>
            <person name="Sun Q."/>
            <person name="Wang H."/>
            <person name="Waterman M."/>
            <person name="Westerman R."/>
            <person name="Wolfgruber T.K."/>
            <person name="Yang L."/>
            <person name="Yu Y."/>
            <person name="Zhang L."/>
            <person name="Zhou S."/>
            <person name="Zhu Q."/>
            <person name="Bennetzen J.L."/>
            <person name="Dawe R.K."/>
            <person name="Jiang J."/>
            <person name="Jiang N."/>
            <person name="Presting G.G."/>
            <person name="Wessler S.R."/>
            <person name="Aluru S."/>
            <person name="Martienssen R.A."/>
            <person name="Clifton S.W."/>
            <person name="McCombie W.R."/>
            <person name="Wing R.A."/>
            <person name="Wilson R.K."/>
        </authorList>
    </citation>
    <scope>NUCLEOTIDE SEQUENCE [LARGE SCALE GENOMIC DNA]</scope>
    <source>
        <strain evidence="23">cv. B73</strain>
    </source>
</reference>
<dbReference type="KEGG" id="zma:103630536"/>
<dbReference type="Gene3D" id="3.30.200.20">
    <property type="entry name" value="Phosphorylase Kinase, domain 1"/>
    <property type="match status" value="1"/>
</dbReference>
<evidence type="ECO:0000256" key="5">
    <source>
        <dbReference type="ARBA" id="ARBA00022692"/>
    </source>
</evidence>
<keyword evidence="23" id="KW-1185">Reference proteome</keyword>
<reference evidence="22" key="3">
    <citation type="submission" date="2021-05" db="UniProtKB">
        <authorList>
            <consortium name="EnsemblPlants"/>
        </authorList>
    </citation>
    <scope>IDENTIFICATION</scope>
    <source>
        <strain evidence="22">cv. B73</strain>
    </source>
</reference>
<evidence type="ECO:0008006" key="25">
    <source>
        <dbReference type="Google" id="ProtNLM"/>
    </source>
</evidence>
<evidence type="ECO:0000259" key="20">
    <source>
        <dbReference type="PROSITE" id="PS50011"/>
    </source>
</evidence>
<dbReference type="PROSITE" id="PS00108">
    <property type="entry name" value="PROTEIN_KINASE_ST"/>
    <property type="match status" value="1"/>
</dbReference>
<dbReference type="InterPro" id="IPR008271">
    <property type="entry name" value="Ser/Thr_kinase_AS"/>
</dbReference>
<organism evidence="22 23">
    <name type="scientific">Zea mays</name>
    <name type="common">Maize</name>
    <dbReference type="NCBI Taxonomy" id="4577"/>
    <lineage>
        <taxon>Eukaryota</taxon>
        <taxon>Viridiplantae</taxon>
        <taxon>Streptophyta</taxon>
        <taxon>Embryophyta</taxon>
        <taxon>Tracheophyta</taxon>
        <taxon>Spermatophyta</taxon>
        <taxon>Magnoliopsida</taxon>
        <taxon>Liliopsida</taxon>
        <taxon>Poales</taxon>
        <taxon>Poaceae</taxon>
        <taxon>PACMAD clade</taxon>
        <taxon>Panicoideae</taxon>
        <taxon>Andropogonodae</taxon>
        <taxon>Andropogoneae</taxon>
        <taxon>Tripsacinae</taxon>
        <taxon>Zea</taxon>
    </lineage>
</organism>
<evidence type="ECO:0000256" key="9">
    <source>
        <dbReference type="ARBA" id="ARBA00022777"/>
    </source>
</evidence>
<evidence type="ECO:0000313" key="23">
    <source>
        <dbReference type="Proteomes" id="UP000007305"/>
    </source>
</evidence>
<evidence type="ECO:0000256" key="3">
    <source>
        <dbReference type="ARBA" id="ARBA00022553"/>
    </source>
</evidence>
<feature type="region of interest" description="Disordered" evidence="17">
    <location>
        <begin position="650"/>
        <end position="688"/>
    </location>
</feature>
<evidence type="ECO:0000256" key="2">
    <source>
        <dbReference type="ARBA" id="ARBA00022527"/>
    </source>
</evidence>
<feature type="domain" description="Gnk2-homologous" evidence="21">
    <location>
        <begin position="36"/>
        <end position="139"/>
    </location>
</feature>
<gene>
    <name evidence="22" type="primary">LOC103630536</name>
</gene>
<evidence type="ECO:0000256" key="12">
    <source>
        <dbReference type="ARBA" id="ARBA00023136"/>
    </source>
</evidence>
<dbReference type="CDD" id="cd23509">
    <property type="entry name" value="Gnk2-like"/>
    <property type="match status" value="2"/>
</dbReference>
<feature type="signal peptide" evidence="19">
    <location>
        <begin position="1"/>
        <end position="29"/>
    </location>
</feature>
<dbReference type="OrthoDB" id="779887at2759"/>
<evidence type="ECO:0000256" key="1">
    <source>
        <dbReference type="ARBA" id="ARBA00004167"/>
    </source>
</evidence>